<comment type="similarity">
    <text evidence="1">Belongs to the asp23 family.</text>
</comment>
<dbReference type="PANTHER" id="PTHR34297">
    <property type="entry name" value="HYPOTHETICAL CYTOSOLIC PROTEIN-RELATED"/>
    <property type="match status" value="1"/>
</dbReference>
<gene>
    <name evidence="3" type="ORF">Hgul01_04499</name>
</gene>
<dbReference type="InterPro" id="IPR005531">
    <property type="entry name" value="Asp23"/>
</dbReference>
<comment type="caution">
    <text evidence="3">The sequence shown here is derived from an EMBL/GenBank/DDBJ whole genome shotgun (WGS) entry which is preliminary data.</text>
</comment>
<name>A0ABP9X749_9CHLR</name>
<dbReference type="Pfam" id="PF03780">
    <property type="entry name" value="Asp23"/>
    <property type="match status" value="1"/>
</dbReference>
<feature type="region of interest" description="Disordered" evidence="2">
    <location>
        <begin position="126"/>
        <end position="158"/>
    </location>
</feature>
<dbReference type="EMBL" id="BAABRU010000021">
    <property type="protein sequence ID" value="GAA5530676.1"/>
    <property type="molecule type" value="Genomic_DNA"/>
</dbReference>
<organism evidence="3 4">
    <name type="scientific">Herpetosiphon gulosus</name>
    <dbReference type="NCBI Taxonomy" id="1973496"/>
    <lineage>
        <taxon>Bacteria</taxon>
        <taxon>Bacillati</taxon>
        <taxon>Chloroflexota</taxon>
        <taxon>Chloroflexia</taxon>
        <taxon>Herpetosiphonales</taxon>
        <taxon>Herpetosiphonaceae</taxon>
        <taxon>Herpetosiphon</taxon>
    </lineage>
</organism>
<proteinExistence type="inferred from homology"/>
<dbReference type="Proteomes" id="UP001428290">
    <property type="component" value="Unassembled WGS sequence"/>
</dbReference>
<protein>
    <recommendedName>
        <fullName evidence="5">Asp23/Gls24 family envelope stress response protein</fullName>
    </recommendedName>
</protein>
<evidence type="ECO:0000313" key="3">
    <source>
        <dbReference type="EMBL" id="GAA5530676.1"/>
    </source>
</evidence>
<dbReference type="PANTHER" id="PTHR34297:SF2">
    <property type="entry name" value="ASP23_GLS24 FAMILY ENVELOPE STRESS RESPONSE PROTEIN"/>
    <property type="match status" value="1"/>
</dbReference>
<accession>A0ABP9X749</accession>
<evidence type="ECO:0000256" key="2">
    <source>
        <dbReference type="SAM" id="MobiDB-lite"/>
    </source>
</evidence>
<evidence type="ECO:0000313" key="4">
    <source>
        <dbReference type="Proteomes" id="UP001428290"/>
    </source>
</evidence>
<dbReference type="RefSeq" id="WP_012187925.1">
    <property type="nucleotide sequence ID" value="NZ_BAABRU010000021.1"/>
</dbReference>
<reference evidence="3 4" key="1">
    <citation type="submission" date="2024-02" db="EMBL/GenBank/DDBJ databases">
        <title>Herpetosiphon gulosus NBRC 112829.</title>
        <authorList>
            <person name="Ichikawa N."/>
            <person name="Katano-Makiyama Y."/>
            <person name="Hidaka K."/>
        </authorList>
    </citation>
    <scope>NUCLEOTIDE SEQUENCE [LARGE SCALE GENOMIC DNA]</scope>
    <source>
        <strain evidence="3 4">NBRC 112829</strain>
    </source>
</reference>
<keyword evidence="4" id="KW-1185">Reference proteome</keyword>
<evidence type="ECO:0000256" key="1">
    <source>
        <dbReference type="ARBA" id="ARBA00005721"/>
    </source>
</evidence>
<sequence>MNEKTSLANVRQNDAGRIEVHSRAIATVVAGAVVRCYGVVGMAPRNLRDSVAHVLRPEDQYKGIDVQVSTEAITVDLFVIIEYGTRIATVARNIMESVQYAVVHALGEANITVNVHVQGLRIEQADKEPKDATEGQPSRWRRFGVMGGLRGQRTEESN</sequence>
<evidence type="ECO:0008006" key="5">
    <source>
        <dbReference type="Google" id="ProtNLM"/>
    </source>
</evidence>